<dbReference type="Pfam" id="PF17116">
    <property type="entry name" value="T9SS_plug_1st"/>
    <property type="match status" value="1"/>
</dbReference>
<comment type="caution">
    <text evidence="3">The sequence shown here is derived from an EMBL/GenBank/DDBJ whole genome shotgun (WGS) entry which is preliminary data.</text>
</comment>
<proteinExistence type="predicted"/>
<evidence type="ECO:0000256" key="1">
    <source>
        <dbReference type="SAM" id="SignalP"/>
    </source>
</evidence>
<protein>
    <submittedName>
        <fullName evidence="3">DUF5103 domain-containing protein</fullName>
    </submittedName>
</protein>
<evidence type="ECO:0000313" key="4">
    <source>
        <dbReference type="Proteomes" id="UP001595878"/>
    </source>
</evidence>
<reference evidence="4" key="1">
    <citation type="journal article" date="2019" name="Int. J. Syst. Evol. Microbiol.">
        <title>The Global Catalogue of Microorganisms (GCM) 10K type strain sequencing project: providing services to taxonomists for standard genome sequencing and annotation.</title>
        <authorList>
            <consortium name="The Broad Institute Genomics Platform"/>
            <consortium name="The Broad Institute Genome Sequencing Center for Infectious Disease"/>
            <person name="Wu L."/>
            <person name="Ma J."/>
        </authorList>
    </citation>
    <scope>NUCLEOTIDE SEQUENCE [LARGE SCALE GENOMIC DNA]</scope>
    <source>
        <strain evidence="4">CGMCC 4.7427</strain>
    </source>
</reference>
<organism evidence="3 4">
    <name type="scientific">Dokdonia genika</name>
    <dbReference type="NCBI Taxonomy" id="308113"/>
    <lineage>
        <taxon>Bacteria</taxon>
        <taxon>Pseudomonadati</taxon>
        <taxon>Bacteroidota</taxon>
        <taxon>Flavobacteriia</taxon>
        <taxon>Flavobacteriales</taxon>
        <taxon>Flavobacteriaceae</taxon>
        <taxon>Dokdonia</taxon>
    </lineage>
</organism>
<feature type="chain" id="PRO_5047500385" evidence="1">
    <location>
        <begin position="19"/>
        <end position="417"/>
    </location>
</feature>
<dbReference type="InterPro" id="IPR031345">
    <property type="entry name" value="T9SS_Plug_N"/>
</dbReference>
<sequence>MKNYFTLFLLFATFTTFAQVAQEVPEPPFIKTVQFNATSTSGTSLPILQLGSRLSLSFDDIYGDERDYFYKITHHNADWTESSLARSEYMDGMDNVRILNFENSVATLQLYTHYELSIPNQMTKRLTKTGNYLLSIYDEEGELVFSRKFMIFSPQFNVGAQVKRSRDLQYINTKQVLRFFIDSGDEVIINPKQNLHTVLIQNNNLKTAITGIEPQYNIGNRLEYRYDQETAFWAGNEFFNFENKDVRAATFAIKSIELKSLYHNYLYSNPARYDQPYTYNPDINGNFLINTLQGRTPLTEAEYVWIHFSLRHPKLLDEQSIHLYGNFNNYVIDNSTKLEWNTRTRRYELPYLLKQGFYNYNYVLVNKDGSIDYKNSLDGNFWQTENNYQILVYYRKPGGRFDELVGLGQTNSSQITN</sequence>
<dbReference type="RefSeq" id="WP_380034517.1">
    <property type="nucleotide sequence ID" value="NZ_JBHSHB010000023.1"/>
</dbReference>
<feature type="signal peptide" evidence="1">
    <location>
        <begin position="1"/>
        <end position="18"/>
    </location>
</feature>
<gene>
    <name evidence="3" type="ORF">ACFO5T_11475</name>
</gene>
<accession>A0ABV9LC11</accession>
<dbReference type="Proteomes" id="UP001595878">
    <property type="component" value="Unassembled WGS sequence"/>
</dbReference>
<dbReference type="EMBL" id="JBHSHB010000023">
    <property type="protein sequence ID" value="MFC4691052.1"/>
    <property type="molecule type" value="Genomic_DNA"/>
</dbReference>
<keyword evidence="1" id="KW-0732">Signal</keyword>
<feature type="domain" description="Type 9 secretion system plug protein N-terminal" evidence="2">
    <location>
        <begin position="30"/>
        <end position="152"/>
    </location>
</feature>
<keyword evidence="4" id="KW-1185">Reference proteome</keyword>
<evidence type="ECO:0000259" key="2">
    <source>
        <dbReference type="Pfam" id="PF17116"/>
    </source>
</evidence>
<name>A0ABV9LC11_9FLAO</name>
<evidence type="ECO:0000313" key="3">
    <source>
        <dbReference type="EMBL" id="MFC4691052.1"/>
    </source>
</evidence>